<evidence type="ECO:0000313" key="2">
    <source>
        <dbReference type="EMBL" id="SDD27208.1"/>
    </source>
</evidence>
<dbReference type="InterPro" id="IPR029061">
    <property type="entry name" value="THDP-binding"/>
</dbReference>
<reference evidence="2 3" key="1">
    <citation type="submission" date="2016-10" db="EMBL/GenBank/DDBJ databases">
        <authorList>
            <person name="de Groot N.N."/>
        </authorList>
    </citation>
    <scope>NUCLEOTIDE SEQUENCE [LARGE SCALE GENOMIC DNA]</scope>
    <source>
        <strain evidence="2 3">CGMCC 4.6858</strain>
    </source>
</reference>
<dbReference type="Gene3D" id="3.40.50.970">
    <property type="match status" value="1"/>
</dbReference>
<dbReference type="Pfam" id="PF02776">
    <property type="entry name" value="TPP_enzyme_N"/>
    <property type="match status" value="1"/>
</dbReference>
<evidence type="ECO:0000313" key="3">
    <source>
        <dbReference type="Proteomes" id="UP000199034"/>
    </source>
</evidence>
<dbReference type="RefSeq" id="WP_244509402.1">
    <property type="nucleotide sequence ID" value="NZ_FMZM01000007.1"/>
</dbReference>
<gene>
    <name evidence="2" type="ORF">SAMN05421872_10747</name>
</gene>
<dbReference type="Proteomes" id="UP000199034">
    <property type="component" value="Unassembled WGS sequence"/>
</dbReference>
<proteinExistence type="predicted"/>
<name>A0A1G6TDQ3_9ACTN</name>
<dbReference type="AlphaFoldDB" id="A0A1G6TDQ3"/>
<sequence>MTSTDLARSVVRALLDGGVTEVVVAPGSRNAPLSFAVYDAAQAGLLRLHTRIDERSAGFLALGLTKVHARAAVVCTSGTAVANLHPAVLEAAHAGVPLVAVTADRPARLRGTSANQTTDQLGIFGPLVPTANLTEPGPVHLVEDGPTHLNVQLDDPLVPTDRWQP</sequence>
<accession>A0A1G6TDQ3</accession>
<organism evidence="2 3">
    <name type="scientific">Nocardioides lianchengensis</name>
    <dbReference type="NCBI Taxonomy" id="1045774"/>
    <lineage>
        <taxon>Bacteria</taxon>
        <taxon>Bacillati</taxon>
        <taxon>Actinomycetota</taxon>
        <taxon>Actinomycetes</taxon>
        <taxon>Propionibacteriales</taxon>
        <taxon>Nocardioidaceae</taxon>
        <taxon>Nocardioides</taxon>
    </lineage>
</organism>
<dbReference type="PANTHER" id="PTHR42916">
    <property type="entry name" value="2-SUCCINYL-5-ENOLPYRUVYL-6-HYDROXY-3-CYCLOHEXENE-1-CARBOXYLATE SYNTHASE"/>
    <property type="match status" value="1"/>
</dbReference>
<protein>
    <submittedName>
        <fullName evidence="2">2-succinyl-5-enolpyruvyl-6-hydroxy-3-cyclohexene-1-carboxylate synthase</fullName>
    </submittedName>
</protein>
<dbReference type="InterPro" id="IPR012001">
    <property type="entry name" value="Thiamin_PyroP_enz_TPP-bd_dom"/>
</dbReference>
<dbReference type="SUPFAM" id="SSF52518">
    <property type="entry name" value="Thiamin diphosphate-binding fold (THDP-binding)"/>
    <property type="match status" value="1"/>
</dbReference>
<dbReference type="PANTHER" id="PTHR42916:SF1">
    <property type="entry name" value="PROTEIN PHYLLO, CHLOROPLASTIC"/>
    <property type="match status" value="1"/>
</dbReference>
<dbReference type="GO" id="GO:0000287">
    <property type="term" value="F:magnesium ion binding"/>
    <property type="evidence" value="ECO:0007669"/>
    <property type="project" value="UniProtKB-ARBA"/>
</dbReference>
<dbReference type="EMBL" id="FMZM01000007">
    <property type="protein sequence ID" value="SDD27208.1"/>
    <property type="molecule type" value="Genomic_DNA"/>
</dbReference>
<dbReference type="STRING" id="1045774.SAMN05421872_10747"/>
<dbReference type="GO" id="GO:0030976">
    <property type="term" value="F:thiamine pyrophosphate binding"/>
    <property type="evidence" value="ECO:0007669"/>
    <property type="project" value="InterPro"/>
</dbReference>
<keyword evidence="3" id="KW-1185">Reference proteome</keyword>
<feature type="domain" description="Thiamine pyrophosphate enzyme N-terminal TPP-binding" evidence="1">
    <location>
        <begin position="6"/>
        <end position="122"/>
    </location>
</feature>
<evidence type="ECO:0000259" key="1">
    <source>
        <dbReference type="Pfam" id="PF02776"/>
    </source>
</evidence>